<organism evidence="18 19">
    <name type="scientific">Stagnimonas aquatica</name>
    <dbReference type="NCBI Taxonomy" id="2689987"/>
    <lineage>
        <taxon>Bacteria</taxon>
        <taxon>Pseudomonadati</taxon>
        <taxon>Pseudomonadota</taxon>
        <taxon>Gammaproteobacteria</taxon>
        <taxon>Nevskiales</taxon>
        <taxon>Nevskiaceae</taxon>
        <taxon>Stagnimonas</taxon>
    </lineage>
</organism>
<evidence type="ECO:0000256" key="6">
    <source>
        <dbReference type="ARBA" id="ARBA00022723"/>
    </source>
</evidence>
<evidence type="ECO:0000259" key="17">
    <source>
        <dbReference type="Pfam" id="PF01432"/>
    </source>
</evidence>
<evidence type="ECO:0000256" key="15">
    <source>
        <dbReference type="RuleBase" id="RU003435"/>
    </source>
</evidence>
<evidence type="ECO:0000256" key="9">
    <source>
        <dbReference type="ARBA" id="ARBA00023049"/>
    </source>
</evidence>
<dbReference type="FunFam" id="1.10.1370.40:FF:000001">
    <property type="entry name" value="Dipeptidyl carboxypeptidase II"/>
    <property type="match status" value="1"/>
</dbReference>
<reference evidence="18 19" key="1">
    <citation type="submission" date="2018-10" db="EMBL/GenBank/DDBJ databases">
        <authorList>
            <person name="Chen W.-M."/>
        </authorList>
    </citation>
    <scope>NUCLEOTIDE SEQUENCE [LARGE SCALE GENOMIC DNA]</scope>
    <source>
        <strain evidence="18 19">THS-13</strain>
    </source>
</reference>
<feature type="signal peptide" evidence="16">
    <location>
        <begin position="1"/>
        <end position="19"/>
    </location>
</feature>
<dbReference type="PANTHER" id="PTHR43660">
    <property type="entry name" value="DIPEPTIDYL CARBOXYPEPTIDASE"/>
    <property type="match status" value="1"/>
</dbReference>
<dbReference type="EC" id="3.4.15.5" evidence="12"/>
<keyword evidence="6 15" id="KW-0479">Metal-binding</keyword>
<dbReference type="EMBL" id="RJVO01000003">
    <property type="protein sequence ID" value="ROH90944.1"/>
    <property type="molecule type" value="Genomic_DNA"/>
</dbReference>
<evidence type="ECO:0000256" key="8">
    <source>
        <dbReference type="ARBA" id="ARBA00022833"/>
    </source>
</evidence>
<evidence type="ECO:0000256" key="1">
    <source>
        <dbReference type="ARBA" id="ARBA00004496"/>
    </source>
</evidence>
<accession>A0A3N0VE57</accession>
<keyword evidence="3" id="KW-0963">Cytoplasm</keyword>
<dbReference type="PANTHER" id="PTHR43660:SF1">
    <property type="entry name" value="DIPEPTIDYL CARBOXYPEPTIDASE"/>
    <property type="match status" value="1"/>
</dbReference>
<evidence type="ECO:0000256" key="7">
    <source>
        <dbReference type="ARBA" id="ARBA00022801"/>
    </source>
</evidence>
<dbReference type="SUPFAM" id="SSF55486">
    <property type="entry name" value="Metalloproteases ('zincins'), catalytic domain"/>
    <property type="match status" value="1"/>
</dbReference>
<evidence type="ECO:0000256" key="2">
    <source>
        <dbReference type="ARBA" id="ARBA00006040"/>
    </source>
</evidence>
<dbReference type="GO" id="GO:0004180">
    <property type="term" value="F:carboxypeptidase activity"/>
    <property type="evidence" value="ECO:0007669"/>
    <property type="project" value="UniProtKB-KW"/>
</dbReference>
<dbReference type="Gene3D" id="1.10.1370.40">
    <property type="match status" value="3"/>
</dbReference>
<evidence type="ECO:0000256" key="4">
    <source>
        <dbReference type="ARBA" id="ARBA00022645"/>
    </source>
</evidence>
<feature type="chain" id="PRO_5018115335" description="Dipeptidyl carboxypeptidase" evidence="16">
    <location>
        <begin position="20"/>
        <end position="730"/>
    </location>
</feature>
<protein>
    <recommendedName>
        <fullName evidence="13">Dipeptidyl carboxypeptidase</fullName>
        <ecNumber evidence="12">3.4.15.5</ecNumber>
    </recommendedName>
    <alternativeName>
        <fullName evidence="14">Peptidyl-dipeptidase Dcp</fullName>
    </alternativeName>
</protein>
<comment type="caution">
    <text evidence="18">The sequence shown here is derived from an EMBL/GenBank/DDBJ whole genome shotgun (WGS) entry which is preliminary data.</text>
</comment>
<keyword evidence="7 15" id="KW-0378">Hydrolase</keyword>
<feature type="domain" description="Peptidase M3A/M3B catalytic" evidence="17">
    <location>
        <begin position="267"/>
        <end position="714"/>
    </location>
</feature>
<comment type="catalytic activity">
    <reaction evidence="10">
        <text>Hydrolysis of unblocked, C-terminal dipeptides from oligopeptides, with broad specificity. Does not hydrolyze bonds in which P1' is Pro, or both P1 and P1' are Gly.</text>
        <dbReference type="EC" id="3.4.15.5"/>
    </reaction>
</comment>
<evidence type="ECO:0000313" key="18">
    <source>
        <dbReference type="EMBL" id="ROH90944.1"/>
    </source>
</evidence>
<evidence type="ECO:0000256" key="14">
    <source>
        <dbReference type="ARBA" id="ARBA00075608"/>
    </source>
</evidence>
<dbReference type="GO" id="GO:0004222">
    <property type="term" value="F:metalloendopeptidase activity"/>
    <property type="evidence" value="ECO:0007669"/>
    <property type="project" value="InterPro"/>
</dbReference>
<comment type="subcellular location">
    <subcellularLocation>
        <location evidence="1">Cytoplasm</location>
    </subcellularLocation>
</comment>
<keyword evidence="4" id="KW-0121">Carboxypeptidase</keyword>
<comment type="cofactor">
    <cofactor evidence="15">
        <name>Zn(2+)</name>
        <dbReference type="ChEBI" id="CHEBI:29105"/>
    </cofactor>
    <text evidence="15">Binds 1 zinc ion.</text>
</comment>
<dbReference type="PROSITE" id="PS51257">
    <property type="entry name" value="PROKAR_LIPOPROTEIN"/>
    <property type="match status" value="1"/>
</dbReference>
<dbReference type="Proteomes" id="UP000282106">
    <property type="component" value="Unassembled WGS sequence"/>
</dbReference>
<comment type="similarity">
    <text evidence="2 15">Belongs to the peptidase M3 family.</text>
</comment>
<comment type="function">
    <text evidence="11">Removes dipeptides from the C-termini of N-blocked tripeptides, tetrapeptides and larger peptides.</text>
</comment>
<dbReference type="InterPro" id="IPR034005">
    <property type="entry name" value="M3A_DCP"/>
</dbReference>
<keyword evidence="9 15" id="KW-0482">Metalloprotease</keyword>
<dbReference type="Pfam" id="PF01432">
    <property type="entry name" value="Peptidase_M3"/>
    <property type="match status" value="1"/>
</dbReference>
<dbReference type="FunFam" id="3.40.390.10:FF:000009">
    <property type="entry name" value="Oligopeptidase A"/>
    <property type="match status" value="1"/>
</dbReference>
<gene>
    <name evidence="18" type="ORF">ED208_08180</name>
</gene>
<keyword evidence="8 15" id="KW-0862">Zinc</keyword>
<dbReference type="FunCoup" id="A0A3N0VE57">
    <property type="interactions" value="234"/>
</dbReference>
<evidence type="ECO:0000256" key="10">
    <source>
        <dbReference type="ARBA" id="ARBA00052506"/>
    </source>
</evidence>
<dbReference type="InParanoid" id="A0A3N0VE57"/>
<name>A0A3N0VE57_9GAMM</name>
<evidence type="ECO:0000256" key="13">
    <source>
        <dbReference type="ARBA" id="ARBA00070755"/>
    </source>
</evidence>
<dbReference type="InterPro" id="IPR045090">
    <property type="entry name" value="Pept_M3A_M3B"/>
</dbReference>
<keyword evidence="16" id="KW-0732">Signal</keyword>
<evidence type="ECO:0000256" key="16">
    <source>
        <dbReference type="SAM" id="SignalP"/>
    </source>
</evidence>
<dbReference type="GO" id="GO:0046872">
    <property type="term" value="F:metal ion binding"/>
    <property type="evidence" value="ECO:0007669"/>
    <property type="project" value="UniProtKB-UniRule"/>
</dbReference>
<evidence type="ECO:0000256" key="5">
    <source>
        <dbReference type="ARBA" id="ARBA00022670"/>
    </source>
</evidence>
<dbReference type="GO" id="GO:0008241">
    <property type="term" value="F:peptidyl-dipeptidase activity"/>
    <property type="evidence" value="ECO:0007669"/>
    <property type="project" value="UniProtKB-EC"/>
</dbReference>
<keyword evidence="19" id="KW-1185">Reference proteome</keyword>
<dbReference type="CDD" id="cd06456">
    <property type="entry name" value="M3A_DCP"/>
    <property type="match status" value="1"/>
</dbReference>
<dbReference type="InterPro" id="IPR001567">
    <property type="entry name" value="Pept_M3A_M3B_dom"/>
</dbReference>
<dbReference type="RefSeq" id="WP_123211399.1">
    <property type="nucleotide sequence ID" value="NZ_RJVO01000003.1"/>
</dbReference>
<evidence type="ECO:0000313" key="19">
    <source>
        <dbReference type="Proteomes" id="UP000282106"/>
    </source>
</evidence>
<evidence type="ECO:0000256" key="11">
    <source>
        <dbReference type="ARBA" id="ARBA00054529"/>
    </source>
</evidence>
<keyword evidence="5 15" id="KW-0645">Protease</keyword>
<evidence type="ECO:0000256" key="3">
    <source>
        <dbReference type="ARBA" id="ARBA00022490"/>
    </source>
</evidence>
<dbReference type="GO" id="GO:0006508">
    <property type="term" value="P:proteolysis"/>
    <property type="evidence" value="ECO:0007669"/>
    <property type="project" value="UniProtKB-KW"/>
</dbReference>
<evidence type="ECO:0000256" key="12">
    <source>
        <dbReference type="ARBA" id="ARBA00066668"/>
    </source>
</evidence>
<dbReference type="GO" id="GO:0005829">
    <property type="term" value="C:cytosol"/>
    <property type="evidence" value="ECO:0007669"/>
    <property type="project" value="TreeGrafter"/>
</dbReference>
<sequence length="730" mass="80019">MRLRTPLTLVGALALTACAHTPPQNASASPAVAETSPPAVSNPFFSPSTLPYLLPPFDKITDADYAPAFEQGMAEQQAEIAAIAGNPAAPTVENTLVAMEKSGQLLNRVSAVFFYLAGTDANPTIQKLQAELAPKLSAHRDGIYLNAALYARVKALYESRASLGLDAETLRLVERTHTDFVRAGANLAEADKAKLRTINEQLSSLTTRFQQNNLKETNARAVVVDDVAELDGLSSEAIATAAEAAKARGLEGKYLLTLLNTSGQPPLASLKNRALRERLYRASLARGTQGGEFDNRGVIASLVQLRAERARLLGYPTHADYVLEDETAGSAKAVNQRLAQLAPAAVANARKEAQALQKLIDKQKGGFKLAAWDWAYYTEKQRKALYDFDESQMKPYLELDRVLEDGVFYAANRLYGLSFKRRTDLPTYGPDVRVYEVFNADGTPLALFLGDFYARSSKRGGAWMSSFVDQSKLMGTKPVVTNNLNIPKPPAGQPTLLTWDEVTTMFHEFGHALHGMFSDVQYPSFSGTNVPRDFVEYPSQVNEMWADDPEILAHYAKHWQTGETMPKALVEKVKASSKFNQGFATTEYLGAALLDQSWHQLAPEQTPEAEGVLGFEAAALKKAGVDFAAVPPRYRSGYFSHIFAGGYSAGYYAYIWSEVLDADTVEWFKEQGGLKRENGDWFRAKLLSRGGSADAMQLFREFRGRDADIQPLLVRRGLDAAASGKKKATP</sequence>
<proteinExistence type="inferred from homology"/>
<dbReference type="AlphaFoldDB" id="A0A3N0VE57"/>